<reference evidence="2 3" key="1">
    <citation type="submission" date="2018-07" db="EMBL/GenBank/DDBJ databases">
        <title>Complete Genome and Methylome Analysis of Deinococcus wulumuqiensis NEB 479.</title>
        <authorList>
            <person name="Fomenkov A."/>
            <person name="Luyten Y."/>
            <person name="Vincze T."/>
            <person name="Anton B.P."/>
            <person name="Clark T."/>
            <person name="Roberts R.J."/>
            <person name="Morgan R.D."/>
        </authorList>
    </citation>
    <scope>NUCLEOTIDE SEQUENCE [LARGE SCALE GENOMIC DNA]</scope>
    <source>
        <strain evidence="2 3">NEB 479</strain>
    </source>
</reference>
<gene>
    <name evidence="2" type="ORF">DVJ83_02180</name>
</gene>
<protein>
    <submittedName>
        <fullName evidence="2">Uncharacterized protein</fullName>
    </submittedName>
</protein>
<dbReference type="Proteomes" id="UP000253744">
    <property type="component" value="Chromosome"/>
</dbReference>
<feature type="compositionally biased region" description="Polar residues" evidence="1">
    <location>
        <begin position="76"/>
        <end position="85"/>
    </location>
</feature>
<feature type="compositionally biased region" description="Polar residues" evidence="1">
    <location>
        <begin position="14"/>
        <end position="37"/>
    </location>
</feature>
<accession>A0A345IEN8</accession>
<dbReference type="AlphaFoldDB" id="A0A345IEN8"/>
<evidence type="ECO:0000313" key="3">
    <source>
        <dbReference type="Proteomes" id="UP000253744"/>
    </source>
</evidence>
<evidence type="ECO:0000313" key="2">
    <source>
        <dbReference type="EMBL" id="AXG98160.1"/>
    </source>
</evidence>
<name>A0A345IEN8_9DEIO</name>
<proteinExistence type="predicted"/>
<sequence length="85" mass="9006">MPAMTGRRSDEQTDIPQQQRSTDSESATKFPTPQSGVVQDGPGTADAGVEQGGMLDEHGNYVSDDTNVLDAPLEGGTQSESYGFR</sequence>
<dbReference type="EMBL" id="CP031158">
    <property type="protein sequence ID" value="AXG98160.1"/>
    <property type="molecule type" value="Genomic_DNA"/>
</dbReference>
<dbReference type="KEGG" id="dwu:DVJ83_02180"/>
<feature type="region of interest" description="Disordered" evidence="1">
    <location>
        <begin position="1"/>
        <end position="85"/>
    </location>
</feature>
<organism evidence="2 3">
    <name type="scientific">Deinococcus wulumuqiensis</name>
    <dbReference type="NCBI Taxonomy" id="980427"/>
    <lineage>
        <taxon>Bacteria</taxon>
        <taxon>Thermotogati</taxon>
        <taxon>Deinococcota</taxon>
        <taxon>Deinococci</taxon>
        <taxon>Deinococcales</taxon>
        <taxon>Deinococcaceae</taxon>
        <taxon>Deinococcus</taxon>
    </lineage>
</organism>
<evidence type="ECO:0000256" key="1">
    <source>
        <dbReference type="SAM" id="MobiDB-lite"/>
    </source>
</evidence>
<dbReference type="STRING" id="1288484.GCA_000348665_01318"/>